<dbReference type="InterPro" id="IPR036380">
    <property type="entry name" value="Isochorismatase-like_sf"/>
</dbReference>
<sequence length="208" mass="22959">MDATSTLPTPASPTLLCTPPGSSQKKEYTPDISGLCAMSRCFPFPPPGYTNKGYEKEGYNRGRGITDKGYENSNDVFPIYIGDDRTDEDAFRVTNVVTPNLLWLENDPNATLRQKECIDGFLGSYVFIDWMKNNQIKQILVAGMCTDICVLDFVSSVLFLSARNSGFLPPLENVIISSQACATYDLPLHLAFGATLDYLNVALLEFIS</sequence>
<dbReference type="EMBL" id="QZWG01000018">
    <property type="protein sequence ID" value="RZB52101.1"/>
    <property type="molecule type" value="Genomic_DNA"/>
</dbReference>
<dbReference type="InterPro" id="IPR044717">
    <property type="entry name" value="NIC1"/>
</dbReference>
<gene>
    <name evidence="4" type="ORF">D0Y65_048503</name>
</gene>
<evidence type="ECO:0000256" key="1">
    <source>
        <dbReference type="ARBA" id="ARBA00006336"/>
    </source>
</evidence>
<evidence type="ECO:0000256" key="2">
    <source>
        <dbReference type="SAM" id="MobiDB-lite"/>
    </source>
</evidence>
<protein>
    <submittedName>
        <fullName evidence="4">Nicotinamidase 1</fullName>
    </submittedName>
</protein>
<dbReference type="InterPro" id="IPR000868">
    <property type="entry name" value="Isochorismatase-like_dom"/>
</dbReference>
<dbReference type="SUPFAM" id="SSF52499">
    <property type="entry name" value="Isochorismatase-like hydrolases"/>
    <property type="match status" value="1"/>
</dbReference>
<comment type="similarity">
    <text evidence="1">Belongs to the isochorismatase family.</text>
</comment>
<dbReference type="PANTHER" id="PTHR47297">
    <property type="match status" value="1"/>
</dbReference>
<feature type="domain" description="Isochorismatase-like" evidence="3">
    <location>
        <begin position="107"/>
        <end position="191"/>
    </location>
</feature>
<proteinExistence type="inferred from homology"/>
<organism evidence="4 5">
    <name type="scientific">Glycine soja</name>
    <name type="common">Wild soybean</name>
    <dbReference type="NCBI Taxonomy" id="3848"/>
    <lineage>
        <taxon>Eukaryota</taxon>
        <taxon>Viridiplantae</taxon>
        <taxon>Streptophyta</taxon>
        <taxon>Embryophyta</taxon>
        <taxon>Tracheophyta</taxon>
        <taxon>Spermatophyta</taxon>
        <taxon>Magnoliopsida</taxon>
        <taxon>eudicotyledons</taxon>
        <taxon>Gunneridae</taxon>
        <taxon>Pentapetalae</taxon>
        <taxon>rosids</taxon>
        <taxon>fabids</taxon>
        <taxon>Fabales</taxon>
        <taxon>Fabaceae</taxon>
        <taxon>Papilionoideae</taxon>
        <taxon>50 kb inversion clade</taxon>
        <taxon>NPAAA clade</taxon>
        <taxon>indigoferoid/millettioid clade</taxon>
        <taxon>Phaseoleae</taxon>
        <taxon>Glycine</taxon>
        <taxon>Glycine subgen. Soja</taxon>
    </lineage>
</organism>
<reference evidence="4 5" key="1">
    <citation type="submission" date="2018-09" db="EMBL/GenBank/DDBJ databases">
        <title>A high-quality reference genome of wild soybean provides a powerful tool to mine soybean genomes.</title>
        <authorList>
            <person name="Xie M."/>
            <person name="Chung C.Y.L."/>
            <person name="Li M.-W."/>
            <person name="Wong F.-L."/>
            <person name="Chan T.-F."/>
            <person name="Lam H.-M."/>
        </authorList>
    </citation>
    <scope>NUCLEOTIDE SEQUENCE [LARGE SCALE GENOMIC DNA]</scope>
    <source>
        <strain evidence="5">cv. W05</strain>
        <tissue evidence="4">Hypocotyl of etiolated seedlings</tissue>
    </source>
</reference>
<dbReference type="InterPro" id="IPR003337">
    <property type="entry name" value="Trehalose_PPase"/>
</dbReference>
<accession>A0A445FT95</accession>
<dbReference type="AlphaFoldDB" id="A0A445FT95"/>
<dbReference type="PANTHER" id="PTHR47297:SF3">
    <property type="entry name" value="NICOTINAMIDASE 1"/>
    <property type="match status" value="1"/>
</dbReference>
<feature type="region of interest" description="Disordered" evidence="2">
    <location>
        <begin position="1"/>
        <end position="24"/>
    </location>
</feature>
<dbReference type="Pfam" id="PF02358">
    <property type="entry name" value="Trehalose_PPase"/>
    <property type="match status" value="1"/>
</dbReference>
<dbReference type="GO" id="GO:0005992">
    <property type="term" value="P:trehalose biosynthetic process"/>
    <property type="evidence" value="ECO:0007669"/>
    <property type="project" value="InterPro"/>
</dbReference>
<evidence type="ECO:0000313" key="5">
    <source>
        <dbReference type="Proteomes" id="UP000289340"/>
    </source>
</evidence>
<feature type="compositionally biased region" description="Low complexity" evidence="2">
    <location>
        <begin position="1"/>
        <end position="20"/>
    </location>
</feature>
<dbReference type="Pfam" id="PF00857">
    <property type="entry name" value="Isochorismatase"/>
    <property type="match status" value="1"/>
</dbReference>
<evidence type="ECO:0000259" key="3">
    <source>
        <dbReference type="Pfam" id="PF00857"/>
    </source>
</evidence>
<evidence type="ECO:0000313" key="4">
    <source>
        <dbReference type="EMBL" id="RZB52101.1"/>
    </source>
</evidence>
<comment type="caution">
    <text evidence="4">The sequence shown here is derived from an EMBL/GenBank/DDBJ whole genome shotgun (WGS) entry which is preliminary data.</text>
</comment>
<name>A0A445FT95_GLYSO</name>
<keyword evidence="5" id="KW-1185">Reference proteome</keyword>
<dbReference type="GO" id="GO:0019365">
    <property type="term" value="P:pyridine nucleotide salvage"/>
    <property type="evidence" value="ECO:0007669"/>
    <property type="project" value="InterPro"/>
</dbReference>
<dbReference type="Gene3D" id="3.40.50.850">
    <property type="entry name" value="Isochorismatase-like"/>
    <property type="match status" value="1"/>
</dbReference>
<dbReference type="Proteomes" id="UP000289340">
    <property type="component" value="Chromosome 18"/>
</dbReference>
<dbReference type="GO" id="GO:0008936">
    <property type="term" value="F:nicotinamidase activity"/>
    <property type="evidence" value="ECO:0007669"/>
    <property type="project" value="InterPro"/>
</dbReference>